<dbReference type="InterPro" id="IPR002645">
    <property type="entry name" value="STAS_dom"/>
</dbReference>
<sequence>MRVDAGALTMSVRRSGEDVVIELAGELDTAGRLRFREQIGELLGRGGGTVTVDVAGLRSIDIPGLAALLRADLLLRRVHCELRISSPTPAFAALVHETGLDGRLRVGEGARRR</sequence>
<dbReference type="SUPFAM" id="SSF52091">
    <property type="entry name" value="SpoIIaa-like"/>
    <property type="match status" value="1"/>
</dbReference>
<dbReference type="CDD" id="cd07043">
    <property type="entry name" value="STAS_anti-anti-sigma_factors"/>
    <property type="match status" value="1"/>
</dbReference>
<evidence type="ECO:0000259" key="1">
    <source>
        <dbReference type="PROSITE" id="PS50801"/>
    </source>
</evidence>
<dbReference type="Proteomes" id="UP000032545">
    <property type="component" value="Unassembled WGS sequence"/>
</dbReference>
<dbReference type="PROSITE" id="PS50801">
    <property type="entry name" value="STAS"/>
    <property type="match status" value="1"/>
</dbReference>
<gene>
    <name evidence="2" type="ORF">FF36_02794</name>
</gene>
<dbReference type="AlphaFoldDB" id="A0A0D8BF98"/>
<dbReference type="Pfam" id="PF13466">
    <property type="entry name" value="STAS_2"/>
    <property type="match status" value="1"/>
</dbReference>
<dbReference type="OrthoDB" id="3214088at2"/>
<reference evidence="3" key="1">
    <citation type="submission" date="2015-02" db="EMBL/GenBank/DDBJ databases">
        <title>Draft Genome of Frankia sp. CpI1-S.</title>
        <authorList>
            <person name="Oshone R.T."/>
            <person name="Ngom M."/>
            <person name="Ghodhbane-Gtari F."/>
            <person name="Gtari M."/>
            <person name="Morris K."/>
            <person name="Thomas K."/>
            <person name="Sen A."/>
            <person name="Tisa L.S."/>
        </authorList>
    </citation>
    <scope>NUCLEOTIDE SEQUENCE [LARGE SCALE GENOMIC DNA]</scope>
    <source>
        <strain evidence="3">CpI1-S</strain>
    </source>
</reference>
<organism evidence="2 3">
    <name type="scientific">Frankia torreyi</name>
    <dbReference type="NCBI Taxonomy" id="1856"/>
    <lineage>
        <taxon>Bacteria</taxon>
        <taxon>Bacillati</taxon>
        <taxon>Actinomycetota</taxon>
        <taxon>Actinomycetes</taxon>
        <taxon>Frankiales</taxon>
        <taxon>Frankiaceae</taxon>
        <taxon>Frankia</taxon>
    </lineage>
</organism>
<name>A0A0D8BF98_9ACTN</name>
<dbReference type="PATRIC" id="fig|1502723.3.peg.1921"/>
<dbReference type="Gene3D" id="3.30.750.24">
    <property type="entry name" value="STAS domain"/>
    <property type="match status" value="1"/>
</dbReference>
<comment type="caution">
    <text evidence="2">The sequence shown here is derived from an EMBL/GenBank/DDBJ whole genome shotgun (WGS) entry which is preliminary data.</text>
</comment>
<dbReference type="InterPro" id="IPR058548">
    <property type="entry name" value="MlaB-like_STAS"/>
</dbReference>
<evidence type="ECO:0000313" key="3">
    <source>
        <dbReference type="Proteomes" id="UP000032545"/>
    </source>
</evidence>
<dbReference type="InterPro" id="IPR036513">
    <property type="entry name" value="STAS_dom_sf"/>
</dbReference>
<feature type="domain" description="STAS" evidence="1">
    <location>
        <begin position="8"/>
        <end position="113"/>
    </location>
</feature>
<dbReference type="RefSeq" id="WP_044885421.1">
    <property type="nucleotide sequence ID" value="NZ_JYFN01000019.1"/>
</dbReference>
<reference evidence="2 3" key="2">
    <citation type="journal article" date="2016" name="Genome Announc.">
        <title>Permanent Draft Genome Sequences for Two Variants of Frankia sp. Strain CpI1, the First Frankia Strain Isolated from Root Nodules of Comptonia peregrina.</title>
        <authorList>
            <person name="Oshone R."/>
            <person name="Hurst S.G.IV."/>
            <person name="Abebe-Akele F."/>
            <person name="Simpson S."/>
            <person name="Morris K."/>
            <person name="Thomas W.K."/>
            <person name="Tisa L.S."/>
        </authorList>
    </citation>
    <scope>NUCLEOTIDE SEQUENCE [LARGE SCALE GENOMIC DNA]</scope>
    <source>
        <strain evidence="3">CpI1-S</strain>
    </source>
</reference>
<keyword evidence="3" id="KW-1185">Reference proteome</keyword>
<dbReference type="EMBL" id="JYFN01000019">
    <property type="protein sequence ID" value="KJE22816.1"/>
    <property type="molecule type" value="Genomic_DNA"/>
</dbReference>
<protein>
    <submittedName>
        <fullName evidence="2">Anti-anti-sigma regulatory factor (Antagonist of anti-sigma factor)</fullName>
    </submittedName>
</protein>
<evidence type="ECO:0000313" key="2">
    <source>
        <dbReference type="EMBL" id="KJE22816.1"/>
    </source>
</evidence>
<accession>A0A0D8BF98</accession>
<proteinExistence type="predicted"/>